<dbReference type="EMBL" id="JACHXM010000049">
    <property type="protein sequence ID" value="MBB3143449.1"/>
    <property type="molecule type" value="Genomic_DNA"/>
</dbReference>
<dbReference type="CDD" id="cd17932">
    <property type="entry name" value="DEXQc_UvrD"/>
    <property type="match status" value="1"/>
</dbReference>
<evidence type="ECO:0000256" key="9">
    <source>
        <dbReference type="ARBA" id="ARBA00034808"/>
    </source>
</evidence>
<protein>
    <recommendedName>
        <fullName evidence="9">DNA 3'-5' helicase</fullName>
        <ecNumber evidence="9">5.6.2.4</ecNumber>
    </recommendedName>
    <alternativeName>
        <fullName evidence="10">DNA 3'-5' helicase II</fullName>
    </alternativeName>
</protein>
<comment type="caution">
    <text evidence="15">The sequence shown here is derived from an EMBL/GenBank/DDBJ whole genome shotgun (WGS) entry which is preliminary data.</text>
</comment>
<dbReference type="Gene3D" id="1.10.486.10">
    <property type="entry name" value="PCRA, domain 4"/>
    <property type="match status" value="1"/>
</dbReference>
<evidence type="ECO:0000256" key="3">
    <source>
        <dbReference type="ARBA" id="ARBA00022801"/>
    </source>
</evidence>
<sequence>MRLTPEQHAVVGHLSGHARVAAVAGAGKTTTMVARVLHLLERGVAPGRILVLMFNRSAREDFQSRLAATAPAGQALPDVRTFHSLGHRLSQSLNRWGVLAPRRLLTADWQLERLLRQATQQALEAIPEAGERALEAEKLEALAHFCGLVKAEMAEPAELYARLDFGEDTEHFAVAFEHAETLLADQGLMTYADLLYRPLKALEGDPALRARVQGFLDHVIIDEYQDINPAQQRLLAVLAGREAAVMAVGDANQCIYEWRGAHPDTMLEDFTATFGAAKDYPLSTTFRHGHALALAANHAIDANRRRPDQLCLAAADNPDTRLAVGQGGQALLDELVAWQRGGRRLDEACLMVRSWALSVPMQLALLRQGIPFRLSREDRFVFRLPLVEALAGYLMLALDASLLRDPGHLLVLLSQPTPFVPRERLASLAARLAESQRWPERHDPLIAALKPHQRRTLKRRWALLCELPRRGGWSPARLLEYVSEEVEAEKVLKRAAARRDKGEEDVRLLDVLVEQAREAPGLAAFIELLRRPVENRDDGVLITTVHGAKGLEWPLVVLGGVNEEDFPHYTRDNPLTPPRLEEERRLFYVAITRARERLVMLHDGGDHRPSRFLAETAWQDGVKVAERLVAGASDASVAPLRVARPALVQRYLERLGRPLSIEAAEPTAEVAESSVDYRVGRRLSHAVFGEGEISVVEGDPDNPVIEVRFHQAGRRRLIARRAPIEFLEGEGA</sequence>
<dbReference type="InterPro" id="IPR014017">
    <property type="entry name" value="DNA_helicase_UvrD-like_C"/>
</dbReference>
<evidence type="ECO:0000259" key="14">
    <source>
        <dbReference type="PROSITE" id="PS51217"/>
    </source>
</evidence>
<organism evidence="15 16">
    <name type="scientific">Halomonas organivorans</name>
    <dbReference type="NCBI Taxonomy" id="257772"/>
    <lineage>
        <taxon>Bacteria</taxon>
        <taxon>Pseudomonadati</taxon>
        <taxon>Pseudomonadota</taxon>
        <taxon>Gammaproteobacteria</taxon>
        <taxon>Oceanospirillales</taxon>
        <taxon>Halomonadaceae</taxon>
        <taxon>Halomonas</taxon>
    </lineage>
</organism>
<evidence type="ECO:0000256" key="7">
    <source>
        <dbReference type="ARBA" id="ARBA00023235"/>
    </source>
</evidence>
<dbReference type="PROSITE" id="PS51198">
    <property type="entry name" value="UVRD_HELICASE_ATP_BIND"/>
    <property type="match status" value="1"/>
</dbReference>
<reference evidence="15 16" key="1">
    <citation type="submission" date="2020-08" db="EMBL/GenBank/DDBJ databases">
        <title>Genomic Encyclopedia of Type Strains, Phase III (KMG-III): the genomes of soil and plant-associated and newly described type strains.</title>
        <authorList>
            <person name="Whitman W."/>
        </authorList>
    </citation>
    <scope>NUCLEOTIDE SEQUENCE [LARGE SCALE GENOMIC DNA]</scope>
    <source>
        <strain evidence="15 16">CECT 5995</strain>
    </source>
</reference>
<evidence type="ECO:0000256" key="8">
    <source>
        <dbReference type="ARBA" id="ARBA00034617"/>
    </source>
</evidence>
<feature type="domain" description="UvrD-like helicase C-terminal" evidence="14">
    <location>
        <begin position="290"/>
        <end position="550"/>
    </location>
</feature>
<dbReference type="GO" id="GO:0000725">
    <property type="term" value="P:recombinational repair"/>
    <property type="evidence" value="ECO:0007669"/>
    <property type="project" value="TreeGrafter"/>
</dbReference>
<evidence type="ECO:0000259" key="13">
    <source>
        <dbReference type="PROSITE" id="PS51198"/>
    </source>
</evidence>
<gene>
    <name evidence="15" type="ORF">FHR96_004372</name>
</gene>
<keyword evidence="7" id="KW-0413">Isomerase</keyword>
<dbReference type="Proteomes" id="UP000525987">
    <property type="component" value="Unassembled WGS sequence"/>
</dbReference>
<dbReference type="InterPro" id="IPR013986">
    <property type="entry name" value="DExx_box_DNA_helicase_dom_sf"/>
</dbReference>
<comment type="similarity">
    <text evidence="1">Belongs to the helicase family. UvrD subfamily.</text>
</comment>
<keyword evidence="5 12" id="KW-0067">ATP-binding</keyword>
<dbReference type="Pfam" id="PF21196">
    <property type="entry name" value="PcrA_UvrD_tudor"/>
    <property type="match status" value="1"/>
</dbReference>
<dbReference type="PROSITE" id="PS51217">
    <property type="entry name" value="UVRD_HELICASE_CTER"/>
    <property type="match status" value="1"/>
</dbReference>
<dbReference type="GO" id="GO:0016787">
    <property type="term" value="F:hydrolase activity"/>
    <property type="evidence" value="ECO:0007669"/>
    <property type="project" value="UniProtKB-UniRule"/>
</dbReference>
<proteinExistence type="inferred from homology"/>
<dbReference type="PANTHER" id="PTHR11070">
    <property type="entry name" value="UVRD / RECB / PCRA DNA HELICASE FAMILY MEMBER"/>
    <property type="match status" value="1"/>
</dbReference>
<evidence type="ECO:0000256" key="10">
    <source>
        <dbReference type="ARBA" id="ARBA00034923"/>
    </source>
</evidence>
<evidence type="ECO:0000256" key="4">
    <source>
        <dbReference type="ARBA" id="ARBA00022806"/>
    </source>
</evidence>
<dbReference type="PANTHER" id="PTHR11070:SF2">
    <property type="entry name" value="ATP-DEPENDENT DNA HELICASE SRS2"/>
    <property type="match status" value="1"/>
</dbReference>
<dbReference type="Gene3D" id="1.10.10.160">
    <property type="match status" value="1"/>
</dbReference>
<dbReference type="InterPro" id="IPR014016">
    <property type="entry name" value="UvrD-like_ATP-bd"/>
</dbReference>
<dbReference type="GO" id="GO:0043138">
    <property type="term" value="F:3'-5' DNA helicase activity"/>
    <property type="evidence" value="ECO:0007669"/>
    <property type="project" value="UniProtKB-EC"/>
</dbReference>
<evidence type="ECO:0000256" key="5">
    <source>
        <dbReference type="ARBA" id="ARBA00022840"/>
    </source>
</evidence>
<dbReference type="Pfam" id="PF13361">
    <property type="entry name" value="UvrD_C"/>
    <property type="match status" value="1"/>
</dbReference>
<dbReference type="Pfam" id="PF00580">
    <property type="entry name" value="UvrD-helicase"/>
    <property type="match status" value="1"/>
</dbReference>
<dbReference type="InterPro" id="IPR027417">
    <property type="entry name" value="P-loop_NTPase"/>
</dbReference>
<evidence type="ECO:0000256" key="1">
    <source>
        <dbReference type="ARBA" id="ARBA00009922"/>
    </source>
</evidence>
<keyword evidence="3 12" id="KW-0378">Hydrolase</keyword>
<keyword evidence="6" id="KW-0238">DNA-binding</keyword>
<dbReference type="RefSeq" id="WP_183389761.1">
    <property type="nucleotide sequence ID" value="NZ_JACHXM010000049.1"/>
</dbReference>
<keyword evidence="2 12" id="KW-0547">Nucleotide-binding</keyword>
<evidence type="ECO:0000313" key="15">
    <source>
        <dbReference type="EMBL" id="MBB3143449.1"/>
    </source>
</evidence>
<keyword evidence="16" id="KW-1185">Reference proteome</keyword>
<feature type="domain" description="UvrD-like helicase ATP-binding" evidence="13">
    <location>
        <begin position="1"/>
        <end position="289"/>
    </location>
</feature>
<dbReference type="GO" id="GO:0005524">
    <property type="term" value="F:ATP binding"/>
    <property type="evidence" value="ECO:0007669"/>
    <property type="project" value="UniProtKB-UniRule"/>
</dbReference>
<evidence type="ECO:0000256" key="11">
    <source>
        <dbReference type="ARBA" id="ARBA00048988"/>
    </source>
</evidence>
<dbReference type="EC" id="5.6.2.4" evidence="9"/>
<dbReference type="GO" id="GO:0003677">
    <property type="term" value="F:DNA binding"/>
    <property type="evidence" value="ECO:0007669"/>
    <property type="project" value="UniProtKB-KW"/>
</dbReference>
<comment type="catalytic activity">
    <reaction evidence="11">
        <text>ATP + H2O = ADP + phosphate + H(+)</text>
        <dbReference type="Rhea" id="RHEA:13065"/>
        <dbReference type="ChEBI" id="CHEBI:15377"/>
        <dbReference type="ChEBI" id="CHEBI:15378"/>
        <dbReference type="ChEBI" id="CHEBI:30616"/>
        <dbReference type="ChEBI" id="CHEBI:43474"/>
        <dbReference type="ChEBI" id="CHEBI:456216"/>
        <dbReference type="EC" id="5.6.2.4"/>
    </reaction>
</comment>
<dbReference type="Gene3D" id="3.40.50.300">
    <property type="entry name" value="P-loop containing nucleotide triphosphate hydrolases"/>
    <property type="match status" value="2"/>
</dbReference>
<evidence type="ECO:0000256" key="2">
    <source>
        <dbReference type="ARBA" id="ARBA00022741"/>
    </source>
</evidence>
<evidence type="ECO:0000256" key="12">
    <source>
        <dbReference type="PROSITE-ProRule" id="PRU00560"/>
    </source>
</evidence>
<evidence type="ECO:0000313" key="16">
    <source>
        <dbReference type="Proteomes" id="UP000525987"/>
    </source>
</evidence>
<dbReference type="AlphaFoldDB" id="A0A7W5G7N4"/>
<keyword evidence="4 12" id="KW-0347">Helicase</keyword>
<accession>A0A7W5G7N4</accession>
<comment type="catalytic activity">
    <reaction evidence="8">
        <text>Couples ATP hydrolysis with the unwinding of duplex DNA by translocating in the 3'-5' direction.</text>
        <dbReference type="EC" id="5.6.2.4"/>
    </reaction>
</comment>
<dbReference type="InterPro" id="IPR000212">
    <property type="entry name" value="DNA_helicase_UvrD/REP"/>
</dbReference>
<name>A0A7W5G7N4_9GAMM</name>
<evidence type="ECO:0000256" key="6">
    <source>
        <dbReference type="ARBA" id="ARBA00023125"/>
    </source>
</evidence>
<dbReference type="SUPFAM" id="SSF52540">
    <property type="entry name" value="P-loop containing nucleoside triphosphate hydrolases"/>
    <property type="match status" value="1"/>
</dbReference>
<feature type="binding site" evidence="12">
    <location>
        <begin position="22"/>
        <end position="29"/>
    </location>
    <ligand>
        <name>ATP</name>
        <dbReference type="ChEBI" id="CHEBI:30616"/>
    </ligand>
</feature>